<keyword evidence="7" id="KW-1185">Reference proteome</keyword>
<dbReference type="InterPro" id="IPR005033">
    <property type="entry name" value="YEATS"/>
</dbReference>
<dbReference type="PANTHER" id="PTHR23195">
    <property type="entry name" value="YEATS DOMAIN"/>
    <property type="match status" value="1"/>
</dbReference>
<keyword evidence="1 2" id="KW-0539">Nucleus</keyword>
<dbReference type="Proteomes" id="UP001151582">
    <property type="component" value="Unassembled WGS sequence"/>
</dbReference>
<evidence type="ECO:0000256" key="3">
    <source>
        <dbReference type="RuleBase" id="RU367117"/>
    </source>
</evidence>
<gene>
    <name evidence="6" type="primary">tfg3</name>
    <name evidence="3" type="synonym">YAF9</name>
    <name evidence="6" type="ORF">H4R34_001021</name>
</gene>
<proteinExistence type="inferred from homology"/>
<dbReference type="GO" id="GO:0000812">
    <property type="term" value="C:Swr1 complex"/>
    <property type="evidence" value="ECO:0007669"/>
    <property type="project" value="UniProtKB-UniRule"/>
</dbReference>
<dbReference type="GO" id="GO:0005737">
    <property type="term" value="C:cytoplasm"/>
    <property type="evidence" value="ECO:0007669"/>
    <property type="project" value="UniProtKB-SubCell"/>
</dbReference>
<evidence type="ECO:0000256" key="2">
    <source>
        <dbReference type="PROSITE-ProRule" id="PRU00376"/>
    </source>
</evidence>
<keyword evidence="3" id="KW-0010">Activator</keyword>
<dbReference type="GO" id="GO:0006281">
    <property type="term" value="P:DNA repair"/>
    <property type="evidence" value="ECO:0007669"/>
    <property type="project" value="UniProtKB-UniRule"/>
</dbReference>
<comment type="similarity">
    <text evidence="3">Belongs to the YAF9 family.</text>
</comment>
<dbReference type="InterPro" id="IPR038704">
    <property type="entry name" value="YEAST_sf"/>
</dbReference>
<dbReference type="AlphaFoldDB" id="A0A9W8B701"/>
<evidence type="ECO:0000259" key="5">
    <source>
        <dbReference type="PROSITE" id="PS51037"/>
    </source>
</evidence>
<comment type="subcellular location">
    <subcellularLocation>
        <location evidence="3">Nucleus</location>
    </subcellularLocation>
    <subcellularLocation>
        <location evidence="3">Cytoplasm</location>
    </subcellularLocation>
</comment>
<dbReference type="OrthoDB" id="1741717at2759"/>
<dbReference type="GO" id="GO:0006325">
    <property type="term" value="P:chromatin organization"/>
    <property type="evidence" value="ECO:0007669"/>
    <property type="project" value="UniProtKB-KW"/>
</dbReference>
<keyword evidence="3" id="KW-0175">Coiled coil</keyword>
<reference evidence="6" key="1">
    <citation type="submission" date="2022-07" db="EMBL/GenBank/DDBJ databases">
        <title>Phylogenomic reconstructions and comparative analyses of Kickxellomycotina fungi.</title>
        <authorList>
            <person name="Reynolds N.K."/>
            <person name="Stajich J.E."/>
            <person name="Barry K."/>
            <person name="Grigoriev I.V."/>
            <person name="Crous P."/>
            <person name="Smith M.E."/>
        </authorList>
    </citation>
    <scope>NUCLEOTIDE SEQUENCE</scope>
    <source>
        <strain evidence="6">RSA 567</strain>
    </source>
</reference>
<keyword evidence="3" id="KW-0227">DNA damage</keyword>
<keyword evidence="3" id="KW-0234">DNA repair</keyword>
<keyword evidence="3" id="KW-0804">Transcription</keyword>
<accession>A0A9W8B701</accession>
<dbReference type="Gene3D" id="2.60.40.1970">
    <property type="entry name" value="YEATS domain"/>
    <property type="match status" value="1"/>
</dbReference>
<dbReference type="EMBL" id="JANBQB010000039">
    <property type="protein sequence ID" value="KAJ1983830.1"/>
    <property type="molecule type" value="Genomic_DNA"/>
</dbReference>
<evidence type="ECO:0000256" key="1">
    <source>
        <dbReference type="ARBA" id="ARBA00023242"/>
    </source>
</evidence>
<evidence type="ECO:0000313" key="7">
    <source>
        <dbReference type="Proteomes" id="UP001151582"/>
    </source>
</evidence>
<comment type="function">
    <text evidence="3">Component of the SWR1 complex which mediates the ATP-dependent exchange of histone H2A for an H2A variant leading to transcriptional regulation of selected genes by chromatin remodeling. Component of the NuA4 histone acetyltransferase complex which is involved in transcriptional activation of selected genes principally by acetylation of nucleosomal histones H4 and H2A. The NuA4 complex is also involved in DNA repair. Yaf9 may also be required for viability in conditions in which the structural integrity of the spindle is compromised.</text>
</comment>
<keyword evidence="3" id="KW-0963">Cytoplasm</keyword>
<dbReference type="PROSITE" id="PS51037">
    <property type="entry name" value="YEATS"/>
    <property type="match status" value="1"/>
</dbReference>
<comment type="subunit">
    <text evidence="3">Component of the SWR1 chromatin-remodeling complex and of the NuA4 histone acetyltransferase complex.</text>
</comment>
<comment type="domain">
    <text evidence="3">The coiled-coil domain is required for assembly into the NuA4 complex.</text>
</comment>
<feature type="domain" description="YEATS" evidence="5">
    <location>
        <begin position="1"/>
        <end position="139"/>
    </location>
</feature>
<name>A0A9W8B701_9FUNG</name>
<feature type="compositionally biased region" description="Polar residues" evidence="4">
    <location>
        <begin position="300"/>
        <end position="322"/>
    </location>
</feature>
<feature type="compositionally biased region" description="Low complexity" evidence="4">
    <location>
        <begin position="427"/>
        <end position="441"/>
    </location>
</feature>
<evidence type="ECO:0000313" key="6">
    <source>
        <dbReference type="EMBL" id="KAJ1983830.1"/>
    </source>
</evidence>
<keyword evidence="3" id="KW-0156">Chromatin regulator</keyword>
<feature type="region of interest" description="Disordered" evidence="4">
    <location>
        <begin position="426"/>
        <end position="446"/>
    </location>
</feature>
<protein>
    <recommendedName>
        <fullName evidence="3">Protein AF-9 homolog</fullName>
    </recommendedName>
</protein>
<dbReference type="InterPro" id="IPR055129">
    <property type="entry name" value="YEATS_dom"/>
</dbReference>
<dbReference type="Pfam" id="PF03366">
    <property type="entry name" value="YEATS"/>
    <property type="match status" value="1"/>
</dbReference>
<organism evidence="6 7">
    <name type="scientific">Dimargaris verticillata</name>
    <dbReference type="NCBI Taxonomy" id="2761393"/>
    <lineage>
        <taxon>Eukaryota</taxon>
        <taxon>Fungi</taxon>
        <taxon>Fungi incertae sedis</taxon>
        <taxon>Zoopagomycota</taxon>
        <taxon>Kickxellomycotina</taxon>
        <taxon>Dimargaritomycetes</taxon>
        <taxon>Dimargaritales</taxon>
        <taxon>Dimargaritaceae</taxon>
        <taxon>Dimargaris</taxon>
    </lineage>
</organism>
<dbReference type="GO" id="GO:0006355">
    <property type="term" value="P:regulation of DNA-templated transcription"/>
    <property type="evidence" value="ECO:0007669"/>
    <property type="project" value="InterPro"/>
</dbReference>
<feature type="region of interest" description="Disordered" evidence="4">
    <location>
        <begin position="237"/>
        <end position="344"/>
    </location>
</feature>
<keyword evidence="3" id="KW-0805">Transcription regulation</keyword>
<evidence type="ECO:0000256" key="4">
    <source>
        <dbReference type="SAM" id="MobiDB-lite"/>
    </source>
</evidence>
<comment type="caution">
    <text evidence="6">The sequence shown here is derived from an EMBL/GenBank/DDBJ whole genome shotgun (WGS) entry which is preliminary data.</text>
</comment>
<sequence>MSSPGIITKEITVATSHELPKNAKKVQGIPVRKWSVALADRHPTNGTLRYDLPYVQAVKFELHPTFPDPIRTIRKPPFQLVESGWGEFDLKIHVYFQDPQVPPATFQHDLNFRQKLYEVDYALDIVGPGPSLLPLLDPNYPENPDIHPIKLPAPPATATARGRAKATRKARGGGSSGVGGATLAIRGERAPTPAEIPVNDKANGYNAKTTVTTPAMGHGMVSPSLPGAAEAIARSPLAPSHRNPFSPYSETTGHPDDHRTRTVTAPSPGLFFDTSTSTLSSPGSIFSPPRAPDPLDSRNSDANPHPTMSDNDNGQASVAITGSGSGGEPQYGKGADSAMPDTPNMISINDPQWLRMQQLATRLQILPDTAIWEAVDLVQSHKQPGMFVDESVSGEFHFDLFTLPETLIDQLWVLCDKYLLDQTNETSPSVSAVGGNASSGPLANQSPYNGYNHSSFSPAVK</sequence>